<evidence type="ECO:0000256" key="14">
    <source>
        <dbReference type="RuleBase" id="RU362081"/>
    </source>
</evidence>
<reference evidence="16 17" key="1">
    <citation type="journal article" date="2009" name="PLoS ONE">
        <title>Complete genome sequence of the aerobic CO-oxidizing thermophile Thermomicrobium roseum.</title>
        <authorList>
            <person name="Wu D."/>
            <person name="Raymond J."/>
            <person name="Wu M."/>
            <person name="Chatterji S."/>
            <person name="Ren Q."/>
            <person name="Graham J.E."/>
            <person name="Bryant D.A."/>
            <person name="Robb F."/>
            <person name="Colman A."/>
            <person name="Tallon L.J."/>
            <person name="Badger J.H."/>
            <person name="Madupu R."/>
            <person name="Ward N.L."/>
            <person name="Eisen J.A."/>
        </authorList>
    </citation>
    <scope>NUCLEOTIDE SEQUENCE [LARGE SCALE GENOMIC DNA]</scope>
    <source>
        <strain evidence="17">ATCC 27502 / DSM 5159 / P-2</strain>
    </source>
</reference>
<evidence type="ECO:0000256" key="5">
    <source>
        <dbReference type="ARBA" id="ARBA00022692"/>
    </source>
</evidence>
<keyword evidence="6 14" id="KW-0479">Metal-binding</keyword>
<evidence type="ECO:0000256" key="9">
    <source>
        <dbReference type="ARBA" id="ARBA00022842"/>
    </source>
</evidence>
<feature type="transmembrane region" description="Helical" evidence="14">
    <location>
        <begin position="785"/>
        <end position="804"/>
    </location>
</feature>
<dbReference type="SFLD" id="SFLDG00002">
    <property type="entry name" value="C1.7:_P-type_atpase_like"/>
    <property type="match status" value="1"/>
</dbReference>
<dbReference type="NCBIfam" id="TIGR01525">
    <property type="entry name" value="ATPase-IB_hvy"/>
    <property type="match status" value="1"/>
</dbReference>
<evidence type="ECO:0000256" key="1">
    <source>
        <dbReference type="ARBA" id="ARBA00004651"/>
    </source>
</evidence>
<keyword evidence="10" id="KW-1278">Translocase</keyword>
<accession>B9L165</accession>
<evidence type="ECO:0000313" key="17">
    <source>
        <dbReference type="Proteomes" id="UP000000447"/>
    </source>
</evidence>
<dbReference type="InterPro" id="IPR001757">
    <property type="entry name" value="P_typ_ATPase"/>
</dbReference>
<dbReference type="SFLD" id="SFLDF00027">
    <property type="entry name" value="p-type_atpase"/>
    <property type="match status" value="1"/>
</dbReference>
<dbReference type="PANTHER" id="PTHR43079:SF1">
    <property type="entry name" value="CADMIUM_ZINC-TRANSPORTING ATPASE HMA1, CHLOROPLASTIC-RELATED"/>
    <property type="match status" value="1"/>
</dbReference>
<dbReference type="NCBIfam" id="TIGR01512">
    <property type="entry name" value="ATPase-IB2_Cd"/>
    <property type="match status" value="1"/>
</dbReference>
<dbReference type="InterPro" id="IPR059000">
    <property type="entry name" value="ATPase_P-type_domA"/>
</dbReference>
<dbReference type="SUPFAM" id="SSF56784">
    <property type="entry name" value="HAD-like"/>
    <property type="match status" value="1"/>
</dbReference>
<dbReference type="GO" id="GO:0005886">
    <property type="term" value="C:plasma membrane"/>
    <property type="evidence" value="ECO:0007669"/>
    <property type="project" value="UniProtKB-SubCell"/>
</dbReference>
<dbReference type="FunFam" id="3.40.50.1000:FF:000020">
    <property type="entry name" value="Probable cation-transporting P-type ATPase"/>
    <property type="match status" value="1"/>
</dbReference>
<keyword evidence="17" id="KW-1185">Reference proteome</keyword>
<dbReference type="PROSITE" id="PS01229">
    <property type="entry name" value="COF_2"/>
    <property type="match status" value="1"/>
</dbReference>
<dbReference type="GO" id="GO:0046872">
    <property type="term" value="F:metal ion binding"/>
    <property type="evidence" value="ECO:0007669"/>
    <property type="project" value="UniProtKB-KW"/>
</dbReference>
<dbReference type="InterPro" id="IPR051949">
    <property type="entry name" value="Cation_Transport_ATPase"/>
</dbReference>
<keyword evidence="11 14" id="KW-1133">Transmembrane helix</keyword>
<feature type="transmembrane region" description="Helical" evidence="14">
    <location>
        <begin position="261"/>
        <end position="283"/>
    </location>
</feature>
<keyword evidence="12" id="KW-0406">Ion transport</keyword>
<dbReference type="Pfam" id="PF00122">
    <property type="entry name" value="E1-E2_ATPase"/>
    <property type="match status" value="1"/>
</dbReference>
<evidence type="ECO:0000256" key="11">
    <source>
        <dbReference type="ARBA" id="ARBA00022989"/>
    </source>
</evidence>
<dbReference type="InterPro" id="IPR023214">
    <property type="entry name" value="HAD_sf"/>
</dbReference>
<dbReference type="AlphaFoldDB" id="B9L165"/>
<dbReference type="PRINTS" id="PR00941">
    <property type="entry name" value="CDATPASE"/>
</dbReference>
<dbReference type="GO" id="GO:0005524">
    <property type="term" value="F:ATP binding"/>
    <property type="evidence" value="ECO:0007669"/>
    <property type="project" value="UniProtKB-UniRule"/>
</dbReference>
<dbReference type="InterPro" id="IPR044492">
    <property type="entry name" value="P_typ_ATPase_HD_dom"/>
</dbReference>
<dbReference type="NCBIfam" id="TIGR01494">
    <property type="entry name" value="ATPase_P-type"/>
    <property type="match status" value="1"/>
</dbReference>
<feature type="domain" description="P-type ATPase A" evidence="15">
    <location>
        <begin position="319"/>
        <end position="420"/>
    </location>
</feature>
<evidence type="ECO:0000313" key="16">
    <source>
        <dbReference type="EMBL" id="ACM04765.1"/>
    </source>
</evidence>
<dbReference type="FunFam" id="2.70.150.10:FF:000002">
    <property type="entry name" value="Copper-transporting ATPase 1, putative"/>
    <property type="match status" value="1"/>
</dbReference>
<evidence type="ECO:0000256" key="6">
    <source>
        <dbReference type="ARBA" id="ARBA00022723"/>
    </source>
</evidence>
<dbReference type="InterPro" id="IPR008250">
    <property type="entry name" value="ATPase_P-typ_transduc_dom_A_sf"/>
</dbReference>
<keyword evidence="7 14" id="KW-0547">Nucleotide-binding</keyword>
<keyword evidence="13 14" id="KW-0472">Membrane</keyword>
<dbReference type="InterPro" id="IPR023299">
    <property type="entry name" value="ATPase_P-typ_cyto_dom_N"/>
</dbReference>
<dbReference type="InterPro" id="IPR027256">
    <property type="entry name" value="P-typ_ATPase_IB"/>
</dbReference>
<dbReference type="PRINTS" id="PR00119">
    <property type="entry name" value="CATATPASE"/>
</dbReference>
<dbReference type="eggNOG" id="COG2217">
    <property type="taxonomic scope" value="Bacteria"/>
</dbReference>
<dbReference type="InterPro" id="IPR018303">
    <property type="entry name" value="ATPase_P-typ_P_site"/>
</dbReference>
<evidence type="ECO:0000256" key="13">
    <source>
        <dbReference type="ARBA" id="ARBA00023136"/>
    </source>
</evidence>
<feature type="transmembrane region" description="Helical" evidence="14">
    <location>
        <begin position="210"/>
        <end position="228"/>
    </location>
</feature>
<evidence type="ECO:0000256" key="7">
    <source>
        <dbReference type="ARBA" id="ARBA00022741"/>
    </source>
</evidence>
<feature type="transmembrane region" description="Helical" evidence="14">
    <location>
        <begin position="472"/>
        <end position="494"/>
    </location>
</feature>
<sequence>MLRLQPDEPGACLAGSVDFLARSTRKDADAMPKEGDCRCRLPSCPGRPDTRWPAATSDQRLQEPAWYGTLWLVQIGLILNFEGKVGEMNPTQSLKSCVRMLRELADDDAIARAAYDPDRGELVVHYRSSSDPATVEKRAQQVAELLAEHRAATASACPDCANGLVTVQNGMETDAPMTTLTVPVPSAGVSARRQPRRVDREERMLWWQQHGLLLSTAATGILLVSAWSADRAGLPSWLSLVLYLLAYAAGGSYATYRALRALAQATIDIDLLMILAAAGAAILDAWPEGGILLFLFSLGNALEHYALGRTHRAVRALMELRPETALVVRDGAEYLVPVEDLVPGDEVIVRPAERIPVDGIVLSGDSSVDQSAITGESLPVHKRPGDPVFSGTLNMTGLLRVRVERAVHESTLARIIEIVEQAREQKSRAQRFAEAFQGKYALGVIVVSALAFAVPVALGAPAETTFYRAMTLLVAASPCALVISTPASILSALANAARNGVLFKGSLQLETIGTIDAVVFDKTGTLTVGKPRLTELIPAEGIDAQEVLRFVAPVEYRSEHPLGLAIVAHADALGAFDHALVDRVESLTALVGRGVRAEVAGRTVLVGNELLLREHGIAVPPDLHEVASELRERGRTAVYAALDGRVVAVFGIADVVRPVARQVITQLRALGIRRLVMLTGDNERAARAIAREIGLEEWRAGLLPEDKVAVVRELQAAGLRVAMVGDGVNDAPALAAADVGIAMGAAGTDVALETADVVLMSDDLTKLPYAIQLSRAARRVIVQNLAIALGVIVVLVTSILVHGVPLPLAVVGHEGSTIVVVLNGLRLLAFRPRSTELSPAAVPARP</sequence>
<gene>
    <name evidence="16" type="ordered locus">trd_1776</name>
</gene>
<protein>
    <submittedName>
        <fullName evidence="16">Metal-transporting P-type ATPase</fullName>
    </submittedName>
</protein>
<dbReference type="GO" id="GO:0016887">
    <property type="term" value="F:ATP hydrolysis activity"/>
    <property type="evidence" value="ECO:0007669"/>
    <property type="project" value="InterPro"/>
</dbReference>
<keyword evidence="9" id="KW-0460">Magnesium</keyword>
<dbReference type="Gene3D" id="3.40.50.1000">
    <property type="entry name" value="HAD superfamily/HAD-like"/>
    <property type="match status" value="1"/>
</dbReference>
<dbReference type="InterPro" id="IPR036412">
    <property type="entry name" value="HAD-like_sf"/>
</dbReference>
<evidence type="ECO:0000256" key="12">
    <source>
        <dbReference type="ARBA" id="ARBA00023065"/>
    </source>
</evidence>
<evidence type="ECO:0000256" key="3">
    <source>
        <dbReference type="ARBA" id="ARBA00022448"/>
    </source>
</evidence>
<dbReference type="KEGG" id="tro:trd_1776"/>
<keyword evidence="8 14" id="KW-0067">ATP-binding</keyword>
<evidence type="ECO:0000256" key="4">
    <source>
        <dbReference type="ARBA" id="ARBA00022475"/>
    </source>
</evidence>
<dbReference type="Gene3D" id="2.70.150.10">
    <property type="entry name" value="Calcium-transporting ATPase, cytoplasmic transduction domain A"/>
    <property type="match status" value="1"/>
</dbReference>
<dbReference type="GO" id="GO:0030001">
    <property type="term" value="P:metal ion transport"/>
    <property type="evidence" value="ECO:0007669"/>
    <property type="project" value="UniProtKB-ARBA"/>
</dbReference>
<dbReference type="HOGENOM" id="CLU_001771_6_3_0"/>
<feature type="transmembrane region" description="Helical" evidence="14">
    <location>
        <begin position="440"/>
        <end position="460"/>
    </location>
</feature>
<dbReference type="PANTHER" id="PTHR43079">
    <property type="entry name" value="PROBABLE CADMIUM/ZINC-TRANSPORTING ATPASE HMA1"/>
    <property type="match status" value="1"/>
</dbReference>
<dbReference type="InterPro" id="IPR023298">
    <property type="entry name" value="ATPase_P-typ_TM_dom_sf"/>
</dbReference>
<keyword evidence="4 14" id="KW-1003">Cell membrane</keyword>
<comment type="subcellular location">
    <subcellularLocation>
        <location evidence="1">Cell membrane</location>
        <topology evidence="1">Multi-pass membrane protein</topology>
    </subcellularLocation>
</comment>
<evidence type="ECO:0000256" key="2">
    <source>
        <dbReference type="ARBA" id="ARBA00006024"/>
    </source>
</evidence>
<keyword evidence="5 14" id="KW-0812">Transmembrane</keyword>
<dbReference type="Proteomes" id="UP000000447">
    <property type="component" value="Chromosome"/>
</dbReference>
<dbReference type="SUPFAM" id="SSF81665">
    <property type="entry name" value="Calcium ATPase, transmembrane domain M"/>
    <property type="match status" value="1"/>
</dbReference>
<dbReference type="PROSITE" id="PS00154">
    <property type="entry name" value="ATPASE_E1_E2"/>
    <property type="match status" value="1"/>
</dbReference>
<dbReference type="GO" id="GO:0019829">
    <property type="term" value="F:ATPase-coupled monoatomic cation transmembrane transporter activity"/>
    <property type="evidence" value="ECO:0007669"/>
    <property type="project" value="InterPro"/>
</dbReference>
<proteinExistence type="inferred from homology"/>
<evidence type="ECO:0000256" key="10">
    <source>
        <dbReference type="ARBA" id="ARBA00022967"/>
    </source>
</evidence>
<dbReference type="SFLD" id="SFLDS00003">
    <property type="entry name" value="Haloacid_Dehalogenase"/>
    <property type="match status" value="1"/>
</dbReference>
<dbReference type="STRING" id="309801.trd_1776"/>
<evidence type="ECO:0000256" key="8">
    <source>
        <dbReference type="ARBA" id="ARBA00022840"/>
    </source>
</evidence>
<organism evidence="16 17">
    <name type="scientific">Thermomicrobium roseum (strain ATCC 27502 / DSM 5159 / P-2)</name>
    <dbReference type="NCBI Taxonomy" id="309801"/>
    <lineage>
        <taxon>Bacteria</taxon>
        <taxon>Pseudomonadati</taxon>
        <taxon>Thermomicrobiota</taxon>
        <taxon>Thermomicrobia</taxon>
        <taxon>Thermomicrobiales</taxon>
        <taxon>Thermomicrobiaceae</taxon>
        <taxon>Thermomicrobium</taxon>
    </lineage>
</organism>
<dbReference type="Pfam" id="PF00702">
    <property type="entry name" value="Hydrolase"/>
    <property type="match status" value="1"/>
</dbReference>
<keyword evidence="3" id="KW-0813">Transport</keyword>
<dbReference type="SUPFAM" id="SSF81653">
    <property type="entry name" value="Calcium ATPase, transduction domain A"/>
    <property type="match status" value="1"/>
</dbReference>
<feature type="transmembrane region" description="Helical" evidence="14">
    <location>
        <begin position="234"/>
        <end position="254"/>
    </location>
</feature>
<dbReference type="Gene3D" id="3.40.1110.10">
    <property type="entry name" value="Calcium-transporting ATPase, cytoplasmic domain N"/>
    <property type="match status" value="1"/>
</dbReference>
<dbReference type="EMBL" id="CP001275">
    <property type="protein sequence ID" value="ACM04765.1"/>
    <property type="molecule type" value="Genomic_DNA"/>
</dbReference>
<dbReference type="NCBIfam" id="TIGR01511">
    <property type="entry name" value="ATPase-IB1_Cu"/>
    <property type="match status" value="1"/>
</dbReference>
<comment type="similarity">
    <text evidence="2 14">Belongs to the cation transport ATPase (P-type) (TC 3.A.3) family. Type IB subfamily.</text>
</comment>
<evidence type="ECO:0000259" key="15">
    <source>
        <dbReference type="Pfam" id="PF00122"/>
    </source>
</evidence>
<name>B9L165_THERP</name>